<dbReference type="GO" id="GO:0003676">
    <property type="term" value="F:nucleic acid binding"/>
    <property type="evidence" value="ECO:0007669"/>
    <property type="project" value="InterPro"/>
</dbReference>
<dbReference type="InterPro" id="IPR002156">
    <property type="entry name" value="RNaseH_domain"/>
</dbReference>
<reference evidence="2 3" key="1">
    <citation type="journal article" date="2019" name="Sci. Rep.">
        <title>Orb-weaving spider Araneus ventricosus genome elucidates the spidroin gene catalogue.</title>
        <authorList>
            <person name="Kono N."/>
            <person name="Nakamura H."/>
            <person name="Ohtoshi R."/>
            <person name="Moran D.A.P."/>
            <person name="Shinohara A."/>
            <person name="Yoshida Y."/>
            <person name="Fujiwara M."/>
            <person name="Mori M."/>
            <person name="Tomita M."/>
            <person name="Arakawa K."/>
        </authorList>
    </citation>
    <scope>NUCLEOTIDE SEQUENCE [LARGE SCALE GENOMIC DNA]</scope>
</reference>
<organism evidence="2 3">
    <name type="scientific">Araneus ventricosus</name>
    <name type="common">Orbweaver spider</name>
    <name type="synonym">Epeira ventricosa</name>
    <dbReference type="NCBI Taxonomy" id="182803"/>
    <lineage>
        <taxon>Eukaryota</taxon>
        <taxon>Metazoa</taxon>
        <taxon>Ecdysozoa</taxon>
        <taxon>Arthropoda</taxon>
        <taxon>Chelicerata</taxon>
        <taxon>Arachnida</taxon>
        <taxon>Araneae</taxon>
        <taxon>Araneomorphae</taxon>
        <taxon>Entelegynae</taxon>
        <taxon>Araneoidea</taxon>
        <taxon>Araneidae</taxon>
        <taxon>Araneus</taxon>
    </lineage>
</organism>
<dbReference type="EMBL" id="BGPR01026148">
    <property type="protein sequence ID" value="GBN95646.1"/>
    <property type="molecule type" value="Genomic_DNA"/>
</dbReference>
<proteinExistence type="predicted"/>
<keyword evidence="3" id="KW-1185">Reference proteome</keyword>
<protein>
    <recommendedName>
        <fullName evidence="1">RNase H type-1 domain-containing protein</fullName>
    </recommendedName>
</protein>
<dbReference type="AlphaFoldDB" id="A0A4Y2T843"/>
<feature type="domain" description="RNase H type-1" evidence="1">
    <location>
        <begin position="1"/>
        <end position="34"/>
    </location>
</feature>
<dbReference type="InterPro" id="IPR012337">
    <property type="entry name" value="RNaseH-like_sf"/>
</dbReference>
<dbReference type="GO" id="GO:0004523">
    <property type="term" value="F:RNA-DNA hybrid ribonuclease activity"/>
    <property type="evidence" value="ECO:0007669"/>
    <property type="project" value="InterPro"/>
</dbReference>
<gene>
    <name evidence="2" type="ORF">AVEN_267417_1</name>
</gene>
<dbReference type="SUPFAM" id="SSF53098">
    <property type="entry name" value="Ribonuclease H-like"/>
    <property type="match status" value="1"/>
</dbReference>
<comment type="caution">
    <text evidence="2">The sequence shown here is derived from an EMBL/GenBank/DDBJ whole genome shotgun (WGS) entry which is preliminary data.</text>
</comment>
<dbReference type="InterPro" id="IPR036397">
    <property type="entry name" value="RNaseH_sf"/>
</dbReference>
<dbReference type="PROSITE" id="PS50879">
    <property type="entry name" value="RNASE_H_1"/>
    <property type="match status" value="1"/>
</dbReference>
<evidence type="ECO:0000313" key="3">
    <source>
        <dbReference type="Proteomes" id="UP000499080"/>
    </source>
</evidence>
<dbReference type="Pfam" id="PF00075">
    <property type="entry name" value="RNase_H"/>
    <property type="match status" value="1"/>
</dbReference>
<evidence type="ECO:0000259" key="1">
    <source>
        <dbReference type="PROSITE" id="PS50879"/>
    </source>
</evidence>
<accession>A0A4Y2T843</accession>
<dbReference type="Gene3D" id="3.30.420.10">
    <property type="entry name" value="Ribonuclease H-like superfamily/Ribonuclease H"/>
    <property type="match status" value="1"/>
</dbReference>
<sequence>MFRDIGSVGLSWVKAHAGIPGNELADQLAKEATIDDVAALLTARSSRAFVARGCPEPLWCLTVPSLIHCCQHRATTVLLRPTRWLIRLFDQYAFMRPMMRSLSKSDNDNCLQRHRLHLNPLGTLDERDSSSAYLSEVTVDE</sequence>
<dbReference type="Proteomes" id="UP000499080">
    <property type="component" value="Unassembled WGS sequence"/>
</dbReference>
<name>A0A4Y2T843_ARAVE</name>
<evidence type="ECO:0000313" key="2">
    <source>
        <dbReference type="EMBL" id="GBN95646.1"/>
    </source>
</evidence>